<dbReference type="Gene3D" id="3.30.70.330">
    <property type="match status" value="1"/>
</dbReference>
<keyword evidence="14" id="KW-0732">Signal</keyword>
<feature type="repeat" description="FG-GAP" evidence="32">
    <location>
        <begin position="1156"/>
        <end position="1216"/>
    </location>
</feature>
<evidence type="ECO:0000256" key="25">
    <source>
        <dbReference type="ARBA" id="ARBA00023136"/>
    </source>
</evidence>
<evidence type="ECO:0000256" key="4">
    <source>
        <dbReference type="ARBA" id="ARBA00006069"/>
    </source>
</evidence>
<feature type="region of interest" description="Disordered" evidence="34">
    <location>
        <begin position="336"/>
        <end position="356"/>
    </location>
</feature>
<dbReference type="InterPro" id="IPR028994">
    <property type="entry name" value="Integrin_alpha_N"/>
</dbReference>
<dbReference type="GO" id="GO:0033627">
    <property type="term" value="P:cell adhesion mediated by integrin"/>
    <property type="evidence" value="ECO:0007669"/>
    <property type="project" value="TreeGrafter"/>
</dbReference>
<feature type="compositionally biased region" description="Low complexity" evidence="34">
    <location>
        <begin position="15"/>
        <end position="28"/>
    </location>
</feature>
<evidence type="ECO:0000256" key="23">
    <source>
        <dbReference type="ARBA" id="ARBA00023042"/>
    </source>
</evidence>
<evidence type="ECO:0000256" key="20">
    <source>
        <dbReference type="ARBA" id="ARBA00022889"/>
    </source>
</evidence>
<evidence type="ECO:0000313" key="36">
    <source>
        <dbReference type="EMBL" id="KAG5203599.1"/>
    </source>
</evidence>
<evidence type="ECO:0000256" key="14">
    <source>
        <dbReference type="ARBA" id="ARBA00022729"/>
    </source>
</evidence>
<keyword evidence="10" id="KW-0597">Phosphoprotein</keyword>
<dbReference type="InterPro" id="IPR048285">
    <property type="entry name" value="Integrin_alpha_Ig-like_2"/>
</dbReference>
<feature type="region of interest" description="Disordered" evidence="34">
    <location>
        <begin position="634"/>
        <end position="659"/>
    </location>
</feature>
<evidence type="ECO:0000259" key="35">
    <source>
        <dbReference type="PROSITE" id="PS50234"/>
    </source>
</evidence>
<evidence type="ECO:0000256" key="24">
    <source>
        <dbReference type="ARBA" id="ARBA00023118"/>
    </source>
</evidence>
<keyword evidence="16" id="KW-0509">mRNA transport</keyword>
<keyword evidence="19" id="KW-0694">RNA-binding</keyword>
<name>A0A836A1Q9_SHEEP</name>
<dbReference type="SUPFAM" id="SSF69179">
    <property type="entry name" value="Integrin domains"/>
    <property type="match status" value="2"/>
</dbReference>
<evidence type="ECO:0000256" key="8">
    <source>
        <dbReference type="ARBA" id="ARBA00022490"/>
    </source>
</evidence>
<dbReference type="GO" id="GO:0005634">
    <property type="term" value="C:nucleus"/>
    <property type="evidence" value="ECO:0007669"/>
    <property type="project" value="UniProtKB-SubCell"/>
</dbReference>
<dbReference type="Pfam" id="PF20805">
    <property type="entry name" value="Integrin_A_Ig_2"/>
    <property type="match status" value="1"/>
</dbReference>
<keyword evidence="28" id="KW-0325">Glycoprotein</keyword>
<dbReference type="Pfam" id="PF00092">
    <property type="entry name" value="VWA"/>
    <property type="match status" value="1"/>
</dbReference>
<feature type="region of interest" description="Disordered" evidence="34">
    <location>
        <begin position="827"/>
        <end position="853"/>
    </location>
</feature>
<feature type="region of interest" description="Disordered" evidence="34">
    <location>
        <begin position="368"/>
        <end position="395"/>
    </location>
</feature>
<evidence type="ECO:0000256" key="26">
    <source>
        <dbReference type="ARBA" id="ARBA00023157"/>
    </source>
</evidence>
<evidence type="ECO:0000256" key="16">
    <source>
        <dbReference type="ARBA" id="ARBA00022816"/>
    </source>
</evidence>
<dbReference type="GO" id="GO:0005737">
    <property type="term" value="C:cytoplasm"/>
    <property type="evidence" value="ECO:0007669"/>
    <property type="project" value="UniProtKB-SubCell"/>
</dbReference>
<evidence type="ECO:0000256" key="27">
    <source>
        <dbReference type="ARBA" id="ARBA00023170"/>
    </source>
</evidence>
<keyword evidence="13" id="KW-0479">Metal-binding</keyword>
<keyword evidence="26" id="KW-1015">Disulfide bond</keyword>
<dbReference type="GO" id="GO:0098609">
    <property type="term" value="P:cell-cell adhesion"/>
    <property type="evidence" value="ECO:0007669"/>
    <property type="project" value="TreeGrafter"/>
</dbReference>
<keyword evidence="22 33" id="KW-0401">Integrin</keyword>
<evidence type="ECO:0000256" key="30">
    <source>
        <dbReference type="ARBA" id="ARBA00055272"/>
    </source>
</evidence>
<gene>
    <name evidence="36" type="ORF">JEQ12_003182</name>
</gene>
<sequence length="1839" mass="204742">MAAVRGLRVSVKAEAPAGPALGLPSPEAGLDRGEPEPMEVEEGELEVVPVRRSLKELIPDTSRRYENKAGSFITGIDVTSKEAIEKKEQRAKRFHFRSEVNLAQRNVALDRDMMKKAIPKVRLETIYICGVDEMSTQDVFSYFKEYPPAHIEWLDDTSCNVVWLDEMTATRALINMSSLPALDKIRSKDANEDKSSEKSKKDKQEDSSDEEEAEEGEVEDENASDVELDTLSQVEEESLLRNDLRPANKLAKGNRLFMRFATKDDKKELGAARRSQYYMKYGNPNYGGMKGILSNSWKRRYHSRRIQRDVIKKRALIGDDVGLTSYKHRHSGLVNVPEEPIEEEEEEEEEEQDMDADDRVVVEYHEELPALKQARERSTSRRSSASSSDSDEMDYDLELKMISTPSPKKSMKMTMYADEVESQLKNIRNSMRADTLSTSNIKNRIGNKLPAEKFADVRHLLDEKRQHTRPRPAGSSTKTDIRQRLGKRPYSPEKTFSSNPVVRREPFSDVHSRLGVPRQDVKGLYSDTREKKSGSLWTRLGSAPKTKEKNPKKGDHRAPGTEEDDSELQRAWGALIKEKEQSRQKKSRLDNLPSLQIEASMSGSPSGLLRFSSECASPPAQQSPLLLHRKGLAEEGLGHPGPRGKQATCTPDPLSPAGGPAKDTFRQHMGMGKVFPRQRGLAPLAAFNVDVARTWVTPEGGAPYVLSSLLHQDSRTKQTWLLVTSPRTSQTAKPLHQCSLIQDELHCQPVEHVPIPKGRYQGVTAVRNQHGVLVCIQVPTRQPRSLSSELTGNCSLLTPDLRPRAQVYFSNLEKFLDADAPVDAGACHRDKKGSTENTARRRRDLEVAEEEEEEEAAGTEIAIVLDGSGSIDPPDFQKAKDFIYDMMENFYEKCFECRFAVVQYGEVIQTELDLLDSQDIRASLDRVKNISQVGKITKTASAMQHVLDNIFTPNQGSRAKASKVMVVLTDGEIFQDPLNLTTVINSPKMRGVERFAIGVGGAFNKSKAYHELKLIASDPDEDHAFKVTNYMALDGLLSKLQESIIRMEGTIGDALHYQLAQVGFSAQILDKGQVLLGTVGAFDWSGGALLYDTHSCNGSFLNQTAVDTKSAQYGYLGYSVAVLHKARGLSFVAGAPRHKQRGAVFELQKVGRETNNFMPVLEGEQLGSYFGSELCPVDVDMDGITDLLLVAAPFYHIQGEEGRVYMYRVNKQDGSFSLARMLSGHSRLTYARFGFAMATVGDISQDELTDVAIGAPLEDFEGDNGAGFGSVYIYNGRSTNQLADLSANQPQRIRASAVAPGLRYFGTSVAGGLDFNGDGLADITVGALGRAAVLRSRPVVHLKVSMNFTPKALPIGFSSSVNVCLCFEINSATLAAESGLGETSLNFTLDVDVVKQRKRLQHSDKRMDQSSLREWGRGPRLCESFLLIPTDGHLCQEDCFSNITVKVSYHLQSPEGWMDQPQPILDFYAEPSAVFQLPYEKNCKNKLFCVAELQLATTISQQELVVGLTKELTMNISLTNSGEDSYMTSMALNFPRNLQFKRIQKPPSPDIQCGDPKPTASVLVMKCKIGHPILKRSSANFSLVWQLEESAFPNRTANITVMVTNSNERRSLVNKTHSLQIKHAFIAVLPKPSVMYMNTSQGSSHHKEFLFNIHGENLFGAEFQLQICVPVKLQGFQFLTVTNLTKTQAHTVCTQAHEQVCGSDLVQLVEEWHSVSCKVTSDKENVTVAAELSLNQPKQLLRDVTELQILGEISFNKSLYEGLNTENHRTKITVILLKDEEAYSLSLIIKSSVGGLLVLIVIIVILVKCGFFKRKYRELNLESIRKDQLKSQSLLEEDN</sequence>
<dbReference type="InterPro" id="IPR002035">
    <property type="entry name" value="VWF_A"/>
</dbReference>
<dbReference type="PRINTS" id="PR00453">
    <property type="entry name" value="VWFADOMAIN"/>
</dbReference>
<feature type="region of interest" description="Disordered" evidence="34">
    <location>
        <begin position="185"/>
        <end position="228"/>
    </location>
</feature>
<dbReference type="CDD" id="cd01469">
    <property type="entry name" value="vWA_integrins_alpha_subunit"/>
    <property type="match status" value="1"/>
</dbReference>
<keyword evidence="8" id="KW-0963">Cytoplasm</keyword>
<dbReference type="GO" id="GO:0009897">
    <property type="term" value="C:external side of plasma membrane"/>
    <property type="evidence" value="ECO:0007669"/>
    <property type="project" value="TreeGrafter"/>
</dbReference>
<feature type="repeat" description="FG-GAP" evidence="32">
    <location>
        <begin position="1291"/>
        <end position="1351"/>
    </location>
</feature>
<keyword evidence="7" id="KW-0813">Transport</keyword>
<feature type="compositionally biased region" description="Acidic residues" evidence="34">
    <location>
        <begin position="207"/>
        <end position="228"/>
    </location>
</feature>
<keyword evidence="17" id="KW-0106">Calcium</keyword>
<feature type="compositionally biased region" description="Acidic residues" evidence="34">
    <location>
        <begin position="339"/>
        <end position="356"/>
    </location>
</feature>
<feature type="compositionally biased region" description="Basic and acidic residues" evidence="34">
    <location>
        <begin position="368"/>
        <end position="379"/>
    </location>
</feature>
<dbReference type="GO" id="GO:0000340">
    <property type="term" value="F:RNA 7-methylguanosine cap binding"/>
    <property type="evidence" value="ECO:0007669"/>
    <property type="project" value="InterPro"/>
</dbReference>
<dbReference type="InterPro" id="IPR013517">
    <property type="entry name" value="FG-GAP"/>
</dbReference>
<keyword evidence="25 33" id="KW-0472">Membrane</keyword>
<feature type="compositionally biased region" description="Basic and acidic residues" evidence="34">
    <location>
        <begin position="545"/>
        <end position="560"/>
    </location>
</feature>
<evidence type="ECO:0000256" key="28">
    <source>
        <dbReference type="ARBA" id="ARBA00023180"/>
    </source>
</evidence>
<dbReference type="InterPro" id="IPR013519">
    <property type="entry name" value="Int_alpha_beta-p"/>
</dbReference>
<keyword evidence="27 33" id="KW-0675">Receptor</keyword>
<keyword evidence="18" id="KW-0832">Ubl conjugation</keyword>
<dbReference type="Proteomes" id="UP000664991">
    <property type="component" value="Unassembled WGS sequence"/>
</dbReference>
<dbReference type="PROSITE" id="PS51470">
    <property type="entry name" value="FG_GAP"/>
    <property type="match status" value="3"/>
</dbReference>
<dbReference type="Pfam" id="PF01839">
    <property type="entry name" value="FG-GAP"/>
    <property type="match status" value="2"/>
</dbReference>
<dbReference type="InterPro" id="IPR000413">
    <property type="entry name" value="Integrin_alpha"/>
</dbReference>
<evidence type="ECO:0000256" key="19">
    <source>
        <dbReference type="ARBA" id="ARBA00022884"/>
    </source>
</evidence>
<evidence type="ECO:0000256" key="10">
    <source>
        <dbReference type="ARBA" id="ARBA00022553"/>
    </source>
</evidence>
<proteinExistence type="inferred from homology"/>
<feature type="compositionally biased region" description="Basic and acidic residues" evidence="34">
    <location>
        <begin position="456"/>
        <end position="465"/>
    </location>
</feature>
<feature type="transmembrane region" description="Helical" evidence="33">
    <location>
        <begin position="1787"/>
        <end position="1807"/>
    </location>
</feature>
<dbReference type="InterPro" id="IPR036465">
    <property type="entry name" value="vWFA_dom_sf"/>
</dbReference>
<evidence type="ECO:0000256" key="34">
    <source>
        <dbReference type="SAM" id="MobiDB-lite"/>
    </source>
</evidence>
<dbReference type="GO" id="GO:0006370">
    <property type="term" value="P:7-methylguanosine mRNA capping"/>
    <property type="evidence" value="ECO:0007669"/>
    <property type="project" value="UniProtKB-KW"/>
</dbReference>
<comment type="similarity">
    <text evidence="5 33">Belongs to the integrin alpha chain family.</text>
</comment>
<comment type="similarity">
    <text evidence="4">Belongs to the NCBP3 family.</text>
</comment>
<keyword evidence="12 33" id="KW-0812">Transmembrane</keyword>
<evidence type="ECO:0000256" key="17">
    <source>
        <dbReference type="ARBA" id="ARBA00022837"/>
    </source>
</evidence>
<evidence type="ECO:0000256" key="6">
    <source>
        <dbReference type="ARBA" id="ARBA00019876"/>
    </source>
</evidence>
<evidence type="ECO:0000256" key="1">
    <source>
        <dbReference type="ARBA" id="ARBA00004123"/>
    </source>
</evidence>
<keyword evidence="11" id="KW-0507">mRNA processing</keyword>
<protein>
    <recommendedName>
        <fullName evidence="6">Nuclear cap-binding protein subunit 3</fullName>
    </recommendedName>
</protein>
<comment type="subcellular location">
    <subcellularLocation>
        <location evidence="3">Cytoplasm</location>
    </subcellularLocation>
    <subcellularLocation>
        <location evidence="2 33">Membrane</location>
        <topology evidence="2 33">Single-pass type I membrane protein</topology>
    </subcellularLocation>
    <subcellularLocation>
        <location evidence="1">Nucleus</location>
    </subcellularLocation>
</comment>
<dbReference type="GO" id="GO:0008305">
    <property type="term" value="C:integrin complex"/>
    <property type="evidence" value="ECO:0007669"/>
    <property type="project" value="InterPro"/>
</dbReference>
<dbReference type="GO" id="GO:0005178">
    <property type="term" value="F:integrin binding"/>
    <property type="evidence" value="ECO:0007669"/>
    <property type="project" value="TreeGrafter"/>
</dbReference>
<evidence type="ECO:0000256" key="32">
    <source>
        <dbReference type="PROSITE-ProRule" id="PRU00803"/>
    </source>
</evidence>
<dbReference type="Gene3D" id="2.130.10.130">
    <property type="entry name" value="Integrin alpha, N-terminal"/>
    <property type="match status" value="1"/>
</dbReference>
<keyword evidence="21 33" id="KW-1133">Transmembrane helix</keyword>
<dbReference type="Gene3D" id="2.60.40.1530">
    <property type="entry name" value="ntegrin, alpha v. Chain A, domain 4"/>
    <property type="match status" value="1"/>
</dbReference>
<dbReference type="Gene3D" id="3.40.50.410">
    <property type="entry name" value="von Willebrand factor, type A domain"/>
    <property type="match status" value="1"/>
</dbReference>
<dbReference type="SMART" id="SM00327">
    <property type="entry name" value="VWA"/>
    <property type="match status" value="1"/>
</dbReference>
<comment type="subunit">
    <text evidence="31">Component of an alternative cap-binding complex (CBC) composed of NCBP1/CBP80 and NCBP3. Interacts with SRRT, KPNA3, THOC5 and EIF4A3.</text>
</comment>
<feature type="compositionally biased region" description="Basic and acidic residues" evidence="34">
    <location>
        <begin position="502"/>
        <end position="512"/>
    </location>
</feature>
<evidence type="ECO:0000256" key="2">
    <source>
        <dbReference type="ARBA" id="ARBA00004479"/>
    </source>
</evidence>
<dbReference type="Gene3D" id="2.60.40.1510">
    <property type="entry name" value="ntegrin, alpha v. Chain A, domain 3"/>
    <property type="match status" value="1"/>
</dbReference>
<evidence type="ECO:0000256" key="9">
    <source>
        <dbReference type="ARBA" id="ARBA00022499"/>
    </source>
</evidence>
<comment type="caution">
    <text evidence="36">The sequence shown here is derived from an EMBL/GenBank/DDBJ whole genome shotgun (WGS) entry which is preliminary data.</text>
</comment>
<keyword evidence="24" id="KW-0051">Antiviral defense</keyword>
<dbReference type="InterPro" id="IPR019416">
    <property type="entry name" value="NCBP3"/>
</dbReference>
<dbReference type="GO" id="GO:0051028">
    <property type="term" value="P:mRNA transport"/>
    <property type="evidence" value="ECO:0007669"/>
    <property type="project" value="UniProtKB-KW"/>
</dbReference>
<evidence type="ECO:0000256" key="3">
    <source>
        <dbReference type="ARBA" id="ARBA00004496"/>
    </source>
</evidence>
<dbReference type="Pfam" id="PF10309">
    <property type="entry name" value="NCBP3"/>
    <property type="match status" value="1"/>
</dbReference>
<dbReference type="Gene3D" id="2.60.40.1460">
    <property type="entry name" value="Integrin domains. Chain A, domain 2"/>
    <property type="match status" value="1"/>
</dbReference>
<comment type="function">
    <text evidence="30">Associates with NCBP1/CBP80 to form an alternative cap-binding complex (CBC) which plays a key role in mRNA export. NCBP3 serves as adapter protein linking the capped RNAs (m7GpppG-capped RNA) to NCBP1/CBP80. Unlike the conventional CBC with NCBP2 which binds both small nuclear RNA (snRNA) and messenger (mRNA) and is involved in their export from the nucleus, the alternative CBC with NCBP3 does not bind snRNA and associates only with mRNA thereby playing a role in only mRNA export. The alternative CBC is particularly important in cellular stress situations such as virus infections and the NCBP3 activity is critical to inhibit virus growth.</text>
</comment>
<dbReference type="PROSITE" id="PS50234">
    <property type="entry name" value="VWFA"/>
    <property type="match status" value="1"/>
</dbReference>
<evidence type="ECO:0000256" key="33">
    <source>
        <dbReference type="RuleBase" id="RU003762"/>
    </source>
</evidence>
<organism evidence="36 37">
    <name type="scientific">Ovis aries</name>
    <name type="common">Sheep</name>
    <dbReference type="NCBI Taxonomy" id="9940"/>
    <lineage>
        <taxon>Eukaryota</taxon>
        <taxon>Metazoa</taxon>
        <taxon>Chordata</taxon>
        <taxon>Craniata</taxon>
        <taxon>Vertebrata</taxon>
        <taxon>Euteleostomi</taxon>
        <taxon>Mammalia</taxon>
        <taxon>Eutheria</taxon>
        <taxon>Laurasiatheria</taxon>
        <taxon>Artiodactyla</taxon>
        <taxon>Ruminantia</taxon>
        <taxon>Pecora</taxon>
        <taxon>Bovidae</taxon>
        <taxon>Caprinae</taxon>
        <taxon>Ovis</taxon>
    </lineage>
</organism>
<evidence type="ECO:0000256" key="5">
    <source>
        <dbReference type="ARBA" id="ARBA00008054"/>
    </source>
</evidence>
<feature type="domain" description="VWFA" evidence="35">
    <location>
        <begin position="860"/>
        <end position="1040"/>
    </location>
</feature>
<keyword evidence="20 33" id="KW-0130">Cell adhesion</keyword>
<dbReference type="GO" id="GO:0007160">
    <property type="term" value="P:cell-matrix adhesion"/>
    <property type="evidence" value="ECO:0007669"/>
    <property type="project" value="TreeGrafter"/>
</dbReference>
<dbReference type="InterPro" id="IPR032695">
    <property type="entry name" value="Integrin_dom_sf"/>
</dbReference>
<dbReference type="GO" id="GO:0003729">
    <property type="term" value="F:mRNA binding"/>
    <property type="evidence" value="ECO:0007669"/>
    <property type="project" value="InterPro"/>
</dbReference>
<dbReference type="FunFam" id="3.30.70.330:FF:000337">
    <property type="entry name" value="nuclear cap-binding protein subunit 3 isoform X1"/>
    <property type="match status" value="1"/>
</dbReference>
<evidence type="ECO:0000256" key="29">
    <source>
        <dbReference type="ARBA" id="ARBA00023242"/>
    </source>
</evidence>
<dbReference type="PANTHER" id="PTHR23220:SF79">
    <property type="entry name" value="INTEGRIN ALPHA-E"/>
    <property type="match status" value="1"/>
</dbReference>
<keyword evidence="23" id="KW-0506">mRNA capping</keyword>
<dbReference type="PANTHER" id="PTHR23220">
    <property type="entry name" value="INTEGRIN ALPHA"/>
    <property type="match status" value="1"/>
</dbReference>
<evidence type="ECO:0000256" key="21">
    <source>
        <dbReference type="ARBA" id="ARBA00022989"/>
    </source>
</evidence>
<feature type="repeat" description="FG-GAP" evidence="32">
    <location>
        <begin position="1219"/>
        <end position="1283"/>
    </location>
</feature>
<keyword evidence="15" id="KW-0677">Repeat</keyword>
<dbReference type="SUPFAM" id="SSF53300">
    <property type="entry name" value="vWA-like"/>
    <property type="match status" value="1"/>
</dbReference>
<evidence type="ECO:0000256" key="7">
    <source>
        <dbReference type="ARBA" id="ARBA00022448"/>
    </source>
</evidence>
<dbReference type="SUPFAM" id="SSF69318">
    <property type="entry name" value="Integrin alpha N-terminal domain"/>
    <property type="match status" value="1"/>
</dbReference>
<evidence type="ECO:0000256" key="13">
    <source>
        <dbReference type="ARBA" id="ARBA00022723"/>
    </source>
</evidence>
<evidence type="ECO:0000313" key="37">
    <source>
        <dbReference type="Proteomes" id="UP000664991"/>
    </source>
</evidence>
<reference evidence="36 37" key="1">
    <citation type="submission" date="2020-12" db="EMBL/GenBank/DDBJ databases">
        <title>De novo assembly of Tibetan sheep genome.</title>
        <authorList>
            <person name="Li X."/>
        </authorList>
    </citation>
    <scope>NUCLEOTIDE SEQUENCE [LARGE SCALE GENOMIC DNA]</scope>
    <source>
        <tissue evidence="36">Heart</tissue>
    </source>
</reference>
<dbReference type="GO" id="GO:0046872">
    <property type="term" value="F:metal ion binding"/>
    <property type="evidence" value="ECO:0007669"/>
    <property type="project" value="UniProtKB-KW"/>
</dbReference>
<keyword evidence="9" id="KW-1017">Isopeptide bond</keyword>
<evidence type="ECO:0000256" key="11">
    <source>
        <dbReference type="ARBA" id="ARBA00022664"/>
    </source>
</evidence>
<evidence type="ECO:0000256" key="31">
    <source>
        <dbReference type="ARBA" id="ARBA00064454"/>
    </source>
</evidence>
<keyword evidence="29" id="KW-0539">Nucleus</keyword>
<dbReference type="GO" id="GO:0007229">
    <property type="term" value="P:integrin-mediated signaling pathway"/>
    <property type="evidence" value="ECO:0007669"/>
    <property type="project" value="UniProtKB-KW"/>
</dbReference>
<feature type="compositionally biased region" description="Basic and acidic residues" evidence="34">
    <location>
        <begin position="185"/>
        <end position="206"/>
    </location>
</feature>
<dbReference type="Gene3D" id="1.20.5.930">
    <property type="entry name" value="Bicelle-embedded integrin alpha(iib) transmembrane segment"/>
    <property type="match status" value="1"/>
</dbReference>
<feature type="region of interest" description="Disordered" evidence="34">
    <location>
        <begin position="456"/>
        <end position="567"/>
    </location>
</feature>
<feature type="region of interest" description="Disordered" evidence="34">
    <location>
        <begin position="15"/>
        <end position="36"/>
    </location>
</feature>
<dbReference type="GO" id="GO:0051607">
    <property type="term" value="P:defense response to virus"/>
    <property type="evidence" value="ECO:0007669"/>
    <property type="project" value="UniProtKB-KW"/>
</dbReference>
<evidence type="ECO:0000256" key="22">
    <source>
        <dbReference type="ARBA" id="ARBA00023037"/>
    </source>
</evidence>
<evidence type="ECO:0000256" key="15">
    <source>
        <dbReference type="ARBA" id="ARBA00022737"/>
    </source>
</evidence>
<dbReference type="InterPro" id="IPR012677">
    <property type="entry name" value="Nucleotide-bd_a/b_plait_sf"/>
</dbReference>
<evidence type="ECO:0000256" key="18">
    <source>
        <dbReference type="ARBA" id="ARBA00022843"/>
    </source>
</evidence>
<dbReference type="PRINTS" id="PR01185">
    <property type="entry name" value="INTEGRINA"/>
</dbReference>
<dbReference type="EMBL" id="JAEMGP010000011">
    <property type="protein sequence ID" value="KAG5203599.1"/>
    <property type="molecule type" value="Genomic_DNA"/>
</dbReference>
<accession>A0A836A1Q9</accession>
<evidence type="ECO:0000256" key="12">
    <source>
        <dbReference type="ARBA" id="ARBA00022692"/>
    </source>
</evidence>
<dbReference type="SMART" id="SM00191">
    <property type="entry name" value="Int_alpha"/>
    <property type="match status" value="4"/>
</dbReference>